<name>A0A840V3L7_9BACT</name>
<dbReference type="FunFam" id="3.30.300.30:FF:000008">
    <property type="entry name" value="2,3-dihydroxybenzoate-AMP ligase"/>
    <property type="match status" value="1"/>
</dbReference>
<comment type="caution">
    <text evidence="5">The sequence shown here is derived from an EMBL/GenBank/DDBJ whole genome shotgun (WGS) entry which is preliminary data.</text>
</comment>
<evidence type="ECO:0000259" key="3">
    <source>
        <dbReference type="Pfam" id="PF00501"/>
    </source>
</evidence>
<dbReference type="RefSeq" id="WP_183352207.1">
    <property type="nucleotide sequence ID" value="NZ_JACHEO010000025.1"/>
</dbReference>
<dbReference type="Pfam" id="PF13193">
    <property type="entry name" value="AMP-binding_C"/>
    <property type="match status" value="1"/>
</dbReference>
<feature type="domain" description="AMP-dependent synthetase/ligase" evidence="3">
    <location>
        <begin position="11"/>
        <end position="376"/>
    </location>
</feature>
<evidence type="ECO:0000259" key="4">
    <source>
        <dbReference type="Pfam" id="PF13193"/>
    </source>
</evidence>
<dbReference type="InterPro" id="IPR045851">
    <property type="entry name" value="AMP-bd_C_sf"/>
</dbReference>
<dbReference type="AlphaFoldDB" id="A0A840V3L7"/>
<evidence type="ECO:0000256" key="1">
    <source>
        <dbReference type="ARBA" id="ARBA00006432"/>
    </source>
</evidence>
<dbReference type="Gene3D" id="3.40.50.12780">
    <property type="entry name" value="N-terminal domain of ligase-like"/>
    <property type="match status" value="1"/>
</dbReference>
<dbReference type="GO" id="GO:0006631">
    <property type="term" value="P:fatty acid metabolic process"/>
    <property type="evidence" value="ECO:0007669"/>
    <property type="project" value="TreeGrafter"/>
</dbReference>
<evidence type="ECO:0000256" key="2">
    <source>
        <dbReference type="ARBA" id="ARBA00022598"/>
    </source>
</evidence>
<keyword evidence="2 5" id="KW-0436">Ligase</keyword>
<dbReference type="Proteomes" id="UP000539642">
    <property type="component" value="Unassembled WGS sequence"/>
</dbReference>
<accession>A0A840V3L7</accession>
<proteinExistence type="inferred from homology"/>
<dbReference type="InterPro" id="IPR020845">
    <property type="entry name" value="AMP-binding_CS"/>
</dbReference>
<dbReference type="GO" id="GO:0031956">
    <property type="term" value="F:medium-chain fatty acid-CoA ligase activity"/>
    <property type="evidence" value="ECO:0007669"/>
    <property type="project" value="TreeGrafter"/>
</dbReference>
<dbReference type="InterPro" id="IPR025110">
    <property type="entry name" value="AMP-bd_C"/>
</dbReference>
<dbReference type="Gene3D" id="3.30.300.30">
    <property type="match status" value="1"/>
</dbReference>
<evidence type="ECO:0000313" key="6">
    <source>
        <dbReference type="Proteomes" id="UP000539642"/>
    </source>
</evidence>
<sequence length="518" mass="57757">MTHWMNLGQNFKVNAKKFADKVALKEKSRSFTYAQTNERVNRLANSLLSLGLKKGDKIGVLLENCVEMVELFLATAKTGVIIVPINFRLVGREVEYILNNSDAKAVFVHDQFADTVNGIRDGLTNLPTEHYFVVGKESVGFLAYDLFLTGGSVEEPDCEVLPEDIWILIYTSGTTGKPKGVLRSHESHIAYYLLNGLEFGFTKDDICMNIMPLCHINSVYYSFNFIYLGATVYIHPAMSFNAEEVLDIIGKEKITFISLIPTHYSLILRAGAEGRKWELSSIRKILCSSAPVRQKMKMEIMDFFPNVQLYEAYGSTEGGVVTILKPEDQLKKLGSIGCETLGTDLIRLLDGNGKEVTIGEVGEIYSCGPMLFSGYYKLPEKTAQSFRGQYFSAGDMGRMDADGYYSIVDRKDNMIITGGEHVYPSEVEEMVGNHPAVDDCACIGLPDEKWGEKVAVIVVPKPGPSGAEINEQDIKEYCKKNLSTYKCPKVVQFITPEAMPRTATGKILHRKLREKLLS</sequence>
<protein>
    <submittedName>
        <fullName evidence="5">Acyl-CoA synthetase (AMP-forming)/AMP-acid ligase II</fullName>
    </submittedName>
</protein>
<dbReference type="Pfam" id="PF00501">
    <property type="entry name" value="AMP-binding"/>
    <property type="match status" value="1"/>
</dbReference>
<evidence type="ECO:0000313" key="5">
    <source>
        <dbReference type="EMBL" id="MBB5349408.1"/>
    </source>
</evidence>
<dbReference type="SUPFAM" id="SSF56801">
    <property type="entry name" value="Acetyl-CoA synthetase-like"/>
    <property type="match status" value="1"/>
</dbReference>
<dbReference type="PANTHER" id="PTHR43201">
    <property type="entry name" value="ACYL-COA SYNTHETASE"/>
    <property type="match status" value="1"/>
</dbReference>
<keyword evidence="6" id="KW-1185">Reference proteome</keyword>
<dbReference type="EMBL" id="JACHEO010000025">
    <property type="protein sequence ID" value="MBB5349408.1"/>
    <property type="molecule type" value="Genomic_DNA"/>
</dbReference>
<dbReference type="InterPro" id="IPR042099">
    <property type="entry name" value="ANL_N_sf"/>
</dbReference>
<dbReference type="InterPro" id="IPR000873">
    <property type="entry name" value="AMP-dep_synth/lig_dom"/>
</dbReference>
<reference evidence="5 6" key="1">
    <citation type="submission" date="2020-08" db="EMBL/GenBank/DDBJ databases">
        <title>Genomic Encyclopedia of Type Strains, Phase IV (KMG-IV): sequencing the most valuable type-strain genomes for metagenomic binning, comparative biology and taxonomic classification.</title>
        <authorList>
            <person name="Goeker M."/>
        </authorList>
    </citation>
    <scope>NUCLEOTIDE SEQUENCE [LARGE SCALE GENOMIC DNA]</scope>
    <source>
        <strain evidence="5 6">DSM 28570</strain>
    </source>
</reference>
<feature type="domain" description="AMP-binding enzyme C-terminal" evidence="4">
    <location>
        <begin position="426"/>
        <end position="506"/>
    </location>
</feature>
<organism evidence="5 6">
    <name type="scientific">Desulfoprunum benzoelyticum</name>
    <dbReference type="NCBI Taxonomy" id="1506996"/>
    <lineage>
        <taxon>Bacteria</taxon>
        <taxon>Pseudomonadati</taxon>
        <taxon>Thermodesulfobacteriota</taxon>
        <taxon>Desulfobulbia</taxon>
        <taxon>Desulfobulbales</taxon>
        <taxon>Desulfobulbaceae</taxon>
        <taxon>Desulfoprunum</taxon>
    </lineage>
</organism>
<comment type="similarity">
    <text evidence="1">Belongs to the ATP-dependent AMP-binding enzyme family.</text>
</comment>
<dbReference type="PANTHER" id="PTHR43201:SF5">
    <property type="entry name" value="MEDIUM-CHAIN ACYL-COA LIGASE ACSF2, MITOCHONDRIAL"/>
    <property type="match status" value="1"/>
</dbReference>
<dbReference type="PROSITE" id="PS00455">
    <property type="entry name" value="AMP_BINDING"/>
    <property type="match status" value="1"/>
</dbReference>
<gene>
    <name evidence="5" type="ORF">HNQ81_003162</name>
</gene>